<gene>
    <name evidence="2" type="ORF">BT63DRAFT_469615</name>
</gene>
<feature type="signal peptide" evidence="1">
    <location>
        <begin position="1"/>
        <end position="19"/>
    </location>
</feature>
<reference evidence="2" key="1">
    <citation type="journal article" date="2020" name="Stud. Mycol.">
        <title>101 Dothideomycetes genomes: a test case for predicting lifestyles and emergence of pathogens.</title>
        <authorList>
            <person name="Haridas S."/>
            <person name="Albert R."/>
            <person name="Binder M."/>
            <person name="Bloem J."/>
            <person name="Labutti K."/>
            <person name="Salamov A."/>
            <person name="Andreopoulos B."/>
            <person name="Baker S."/>
            <person name="Barry K."/>
            <person name="Bills G."/>
            <person name="Bluhm B."/>
            <person name="Cannon C."/>
            <person name="Castanera R."/>
            <person name="Culley D."/>
            <person name="Daum C."/>
            <person name="Ezra D."/>
            <person name="Gonzalez J."/>
            <person name="Henrissat B."/>
            <person name="Kuo A."/>
            <person name="Liang C."/>
            <person name="Lipzen A."/>
            <person name="Lutzoni F."/>
            <person name="Magnuson J."/>
            <person name="Mondo S."/>
            <person name="Nolan M."/>
            <person name="Ohm R."/>
            <person name="Pangilinan J."/>
            <person name="Park H.-J."/>
            <person name="Ramirez L."/>
            <person name="Alfaro M."/>
            <person name="Sun H."/>
            <person name="Tritt A."/>
            <person name="Yoshinaga Y."/>
            <person name="Zwiers L.-H."/>
            <person name="Turgeon B."/>
            <person name="Goodwin S."/>
            <person name="Spatafora J."/>
            <person name="Crous P."/>
            <person name="Grigoriev I."/>
        </authorList>
    </citation>
    <scope>NUCLEOTIDE SEQUENCE</scope>
    <source>
        <strain evidence="2">CBS 115976</strain>
    </source>
</reference>
<dbReference type="AlphaFoldDB" id="A0A6A6UCK7"/>
<evidence type="ECO:0000256" key="1">
    <source>
        <dbReference type="SAM" id="SignalP"/>
    </source>
</evidence>
<dbReference type="Proteomes" id="UP000799302">
    <property type="component" value="Unassembled WGS sequence"/>
</dbReference>
<sequence length="121" mass="13726">MKHLILVTTALLCPLLASAWDMMLPYLTTHCTIGVKNAPPGHIYTKDLVASKRCCDQIMSDPSYGRKGIYYRPEDAGCITHEYYGIEKDFGRRHKLRGCCIKISGDWTDEIFHIKYTVPGT</sequence>
<organism evidence="2 3">
    <name type="scientific">Microthyrium microscopicum</name>
    <dbReference type="NCBI Taxonomy" id="703497"/>
    <lineage>
        <taxon>Eukaryota</taxon>
        <taxon>Fungi</taxon>
        <taxon>Dikarya</taxon>
        <taxon>Ascomycota</taxon>
        <taxon>Pezizomycotina</taxon>
        <taxon>Dothideomycetes</taxon>
        <taxon>Dothideomycetes incertae sedis</taxon>
        <taxon>Microthyriales</taxon>
        <taxon>Microthyriaceae</taxon>
        <taxon>Microthyrium</taxon>
    </lineage>
</organism>
<evidence type="ECO:0000313" key="3">
    <source>
        <dbReference type="Proteomes" id="UP000799302"/>
    </source>
</evidence>
<accession>A0A6A6UCK7</accession>
<feature type="chain" id="PRO_5025548107" evidence="1">
    <location>
        <begin position="20"/>
        <end position="121"/>
    </location>
</feature>
<keyword evidence="3" id="KW-1185">Reference proteome</keyword>
<protein>
    <submittedName>
        <fullName evidence="2">Uncharacterized protein</fullName>
    </submittedName>
</protein>
<name>A0A6A6UCK7_9PEZI</name>
<evidence type="ECO:0000313" key="2">
    <source>
        <dbReference type="EMBL" id="KAF2670009.1"/>
    </source>
</evidence>
<proteinExistence type="predicted"/>
<keyword evidence="1" id="KW-0732">Signal</keyword>
<dbReference type="EMBL" id="MU004234">
    <property type="protein sequence ID" value="KAF2670009.1"/>
    <property type="molecule type" value="Genomic_DNA"/>
</dbReference>